<keyword evidence="1 2" id="KW-0808">Transferase</keyword>
<sequence>MVLSKTGVSPNFITLTATIAGLGAAAIIAIGEIYWGVLALFLSQILDCTDGDLARLTGKVTRKGAFIDRIFDRFVDAAVVIGIVYLYPAELWLAGFMAVVGSFGVSITRVMAEAEGAECKVGIGGRDTRLAIIMAGLLYGHASGNAVVVYSATLWIVAALGFITTIQRIIHTLRQLD</sequence>
<dbReference type="InterPro" id="IPR000462">
    <property type="entry name" value="CDP-OH_P_trans"/>
</dbReference>
<evidence type="ECO:0000256" key="3">
    <source>
        <dbReference type="SAM" id="Phobius"/>
    </source>
</evidence>
<feature type="transmembrane region" description="Helical" evidence="3">
    <location>
        <begin position="12"/>
        <end position="35"/>
    </location>
</feature>
<dbReference type="EMBL" id="DTLB01000036">
    <property type="protein sequence ID" value="HFW32464.1"/>
    <property type="molecule type" value="Genomic_DNA"/>
</dbReference>
<comment type="similarity">
    <text evidence="2">Belongs to the CDP-alcohol phosphatidyltransferase class-I family.</text>
</comment>
<comment type="caution">
    <text evidence="5">The sequence shown here is derived from an EMBL/GenBank/DDBJ whole genome shotgun (WGS) entry which is preliminary data.</text>
</comment>
<name>A0A7C3RBN4_ARCFL</name>
<keyword evidence="3" id="KW-1133">Transmembrane helix</keyword>
<dbReference type="PROSITE" id="PS00379">
    <property type="entry name" value="CDP_ALCOHOL_P_TRANSF"/>
    <property type="match status" value="1"/>
</dbReference>
<organism evidence="5">
    <name type="scientific">Archaeoglobus fulgidus</name>
    <dbReference type="NCBI Taxonomy" id="2234"/>
    <lineage>
        <taxon>Archaea</taxon>
        <taxon>Methanobacteriati</taxon>
        <taxon>Methanobacteriota</taxon>
        <taxon>Archaeoglobi</taxon>
        <taxon>Archaeoglobales</taxon>
        <taxon>Archaeoglobaceae</taxon>
        <taxon>Archaeoglobus</taxon>
    </lineage>
</organism>
<keyword evidence="3" id="KW-0812">Transmembrane</keyword>
<dbReference type="InterPro" id="IPR043130">
    <property type="entry name" value="CDP-OH_PTrfase_TM_dom"/>
</dbReference>
<dbReference type="GO" id="GO:0008654">
    <property type="term" value="P:phospholipid biosynthetic process"/>
    <property type="evidence" value="ECO:0007669"/>
    <property type="project" value="InterPro"/>
</dbReference>
<gene>
    <name evidence="4" type="ORF">ENN70_00515</name>
    <name evidence="5" type="ORF">ENW66_05875</name>
</gene>
<protein>
    <submittedName>
        <fullName evidence="5">CDP-alcohol phosphatidyltransferase family protein</fullName>
    </submittedName>
</protein>
<accession>A0A7C3RBN4</accession>
<evidence type="ECO:0000313" key="5">
    <source>
        <dbReference type="EMBL" id="HFW32464.1"/>
    </source>
</evidence>
<proteinExistence type="inferred from homology"/>
<dbReference type="GO" id="GO:0016780">
    <property type="term" value="F:phosphotransferase activity, for other substituted phosphate groups"/>
    <property type="evidence" value="ECO:0007669"/>
    <property type="project" value="InterPro"/>
</dbReference>
<dbReference type="InterPro" id="IPR048254">
    <property type="entry name" value="CDP_ALCOHOL_P_TRANSF_CS"/>
</dbReference>
<dbReference type="EMBL" id="DSCQ01000007">
    <property type="protein sequence ID" value="HET20607.1"/>
    <property type="molecule type" value="Genomic_DNA"/>
</dbReference>
<dbReference type="GO" id="GO:0016020">
    <property type="term" value="C:membrane"/>
    <property type="evidence" value="ECO:0007669"/>
    <property type="project" value="InterPro"/>
</dbReference>
<dbReference type="Pfam" id="PF01066">
    <property type="entry name" value="CDP-OH_P_transf"/>
    <property type="match status" value="1"/>
</dbReference>
<evidence type="ECO:0000256" key="2">
    <source>
        <dbReference type="RuleBase" id="RU003750"/>
    </source>
</evidence>
<reference evidence="5" key="1">
    <citation type="journal article" date="2020" name="mSystems">
        <title>Genome- and Community-Level Interaction Insights into Carbon Utilization and Element Cycling Functions of Hydrothermarchaeota in Hydrothermal Sediment.</title>
        <authorList>
            <person name="Zhou Z."/>
            <person name="Liu Y."/>
            <person name="Xu W."/>
            <person name="Pan J."/>
            <person name="Luo Z.H."/>
            <person name="Li M."/>
        </authorList>
    </citation>
    <scope>NUCLEOTIDE SEQUENCE [LARGE SCALE GENOMIC DNA]</scope>
    <source>
        <strain evidence="4">SpSt-12</strain>
        <strain evidence="5">SpSt-87</strain>
    </source>
</reference>
<evidence type="ECO:0000313" key="4">
    <source>
        <dbReference type="EMBL" id="HET20607.1"/>
    </source>
</evidence>
<keyword evidence="3" id="KW-0472">Membrane</keyword>
<feature type="transmembrane region" description="Helical" evidence="3">
    <location>
        <begin position="148"/>
        <end position="166"/>
    </location>
</feature>
<dbReference type="AlphaFoldDB" id="A0A7C3RBN4"/>
<dbReference type="Gene3D" id="1.20.120.1760">
    <property type="match status" value="1"/>
</dbReference>
<evidence type="ECO:0000256" key="1">
    <source>
        <dbReference type="ARBA" id="ARBA00022679"/>
    </source>
</evidence>